<evidence type="ECO:0000313" key="1">
    <source>
        <dbReference type="EMBL" id="GED06660.1"/>
    </source>
</evidence>
<keyword evidence="2" id="KW-1185">Reference proteome</keyword>
<accession>A0A4Y4DT42</accession>
<dbReference type="Proteomes" id="UP000316612">
    <property type="component" value="Unassembled WGS sequence"/>
</dbReference>
<name>A0A4Y4DT42_GLUUR</name>
<protein>
    <submittedName>
        <fullName evidence="1">Uncharacterized protein</fullName>
    </submittedName>
</protein>
<evidence type="ECO:0000313" key="2">
    <source>
        <dbReference type="Proteomes" id="UP000316612"/>
    </source>
</evidence>
<sequence length="74" mass="7970">MGQGQKDHVVPRKVLDRGVHQYAVGERMQVRGNAAKALPGLGMRGDRANFYLWVGREDAQDLAAGITAGSGNSY</sequence>
<dbReference type="EMBL" id="BJNY01000011">
    <property type="protein sequence ID" value="GED06660.1"/>
    <property type="molecule type" value="Genomic_DNA"/>
</dbReference>
<comment type="caution">
    <text evidence="1">The sequence shown here is derived from an EMBL/GenBank/DDBJ whole genome shotgun (WGS) entry which is preliminary data.</text>
</comment>
<gene>
    <name evidence="1" type="ORF">AUR04nite_21920</name>
</gene>
<dbReference type="AlphaFoldDB" id="A0A4Y4DT42"/>
<organism evidence="1 2">
    <name type="scientific">Glutamicibacter uratoxydans</name>
    <name type="common">Arthrobacter uratoxydans</name>
    <dbReference type="NCBI Taxonomy" id="43667"/>
    <lineage>
        <taxon>Bacteria</taxon>
        <taxon>Bacillati</taxon>
        <taxon>Actinomycetota</taxon>
        <taxon>Actinomycetes</taxon>
        <taxon>Micrococcales</taxon>
        <taxon>Micrococcaceae</taxon>
        <taxon>Glutamicibacter</taxon>
    </lineage>
</organism>
<reference evidence="1 2" key="1">
    <citation type="submission" date="2019-06" db="EMBL/GenBank/DDBJ databases">
        <title>Whole genome shotgun sequence of Glutamicibacter uratoxydans NBRC 15515.</title>
        <authorList>
            <person name="Hosoyama A."/>
            <person name="Uohara A."/>
            <person name="Ohji S."/>
            <person name="Ichikawa N."/>
        </authorList>
    </citation>
    <scope>NUCLEOTIDE SEQUENCE [LARGE SCALE GENOMIC DNA]</scope>
    <source>
        <strain evidence="1 2">NBRC 15515</strain>
    </source>
</reference>
<proteinExistence type="predicted"/>